<reference evidence="1 2" key="1">
    <citation type="journal article" date="2013" name="Genome Announc.">
        <title>First draft genome sequence from a member of the genus agrococcus, isolated from modern microbialites.</title>
        <authorList>
            <person name="White R.A.III."/>
            <person name="Grassa C.J."/>
            <person name="Suttle C.A."/>
        </authorList>
    </citation>
    <scope>NUCLEOTIDE SEQUENCE [LARGE SCALE GENOMIC DNA]</scope>
    <source>
        <strain evidence="1 2">RW1</strain>
    </source>
</reference>
<comment type="caution">
    <text evidence="1">The sequence shown here is derived from an EMBL/GenBank/DDBJ whole genome shotgun (WGS) entry which is preliminary data.</text>
</comment>
<keyword evidence="2" id="KW-1185">Reference proteome</keyword>
<proteinExistence type="predicted"/>
<name>U1LA76_9MICO</name>
<dbReference type="RefSeq" id="WP_021010923.1">
    <property type="nucleotide sequence ID" value="NZ_ASHR01000028.1"/>
</dbReference>
<evidence type="ECO:0000313" key="1">
    <source>
        <dbReference type="EMBL" id="ERG63948.1"/>
    </source>
</evidence>
<dbReference type="AlphaFoldDB" id="U1LA76"/>
<accession>U1LA76</accession>
<sequence length="203" mass="20988">MTATWRISASSAAPGWLGMPPLGGDDAAWVAESTTALRAAFGERWNDELDRAVPALLRAGLDRREADDLLSWQLWPVALPLFSIVRARVVGSAALPDFHAAGAAVQPIESASLGPGVQVTARVRLEEADASAALAVLAFDDGEHALALSIDPTVAEVVDLSAPALLDLAGRIDLERPDGSAFRAAPPAGLVVDEPGWSLGGAA</sequence>
<organism evidence="1 2">
    <name type="scientific">Agrococcus pavilionensis RW1</name>
    <dbReference type="NCBI Taxonomy" id="1330458"/>
    <lineage>
        <taxon>Bacteria</taxon>
        <taxon>Bacillati</taxon>
        <taxon>Actinomycetota</taxon>
        <taxon>Actinomycetes</taxon>
        <taxon>Micrococcales</taxon>
        <taxon>Microbacteriaceae</taxon>
        <taxon>Agrococcus</taxon>
    </lineage>
</organism>
<dbReference type="Proteomes" id="UP000016462">
    <property type="component" value="Unassembled WGS sequence"/>
</dbReference>
<protein>
    <submittedName>
        <fullName evidence="1">Uncharacterized protein</fullName>
    </submittedName>
</protein>
<dbReference type="OrthoDB" id="3769699at2"/>
<dbReference type="EMBL" id="ASHR01000028">
    <property type="protein sequence ID" value="ERG63948.1"/>
    <property type="molecule type" value="Genomic_DNA"/>
</dbReference>
<evidence type="ECO:0000313" key="2">
    <source>
        <dbReference type="Proteomes" id="UP000016462"/>
    </source>
</evidence>
<gene>
    <name evidence="1" type="ORF">L332_05690</name>
</gene>